<sequence>MRTPRGRRRGTYPRRTKGDAADAQLTVLQLHLAEIPAEHRMWTAASGDSVDGLERRARVDWTTSARVPRQHSAEECMPLATVAFPKMGAE</sequence>
<organism evidence="1 2">
    <name type="scientific">Diploscapter pachys</name>
    <dbReference type="NCBI Taxonomy" id="2018661"/>
    <lineage>
        <taxon>Eukaryota</taxon>
        <taxon>Metazoa</taxon>
        <taxon>Ecdysozoa</taxon>
        <taxon>Nematoda</taxon>
        <taxon>Chromadorea</taxon>
        <taxon>Rhabditida</taxon>
        <taxon>Rhabditina</taxon>
        <taxon>Rhabditomorpha</taxon>
        <taxon>Rhabditoidea</taxon>
        <taxon>Rhabditidae</taxon>
        <taxon>Diploscapter</taxon>
    </lineage>
</organism>
<keyword evidence="2" id="KW-1185">Reference proteome</keyword>
<accession>A0A2A2J959</accession>
<comment type="caution">
    <text evidence="1">The sequence shown here is derived from an EMBL/GenBank/DDBJ whole genome shotgun (WGS) entry which is preliminary data.</text>
</comment>
<dbReference type="EMBL" id="LIAE01010598">
    <property type="protein sequence ID" value="PAV58165.1"/>
    <property type="molecule type" value="Genomic_DNA"/>
</dbReference>
<name>A0A2A2J959_9BILA</name>
<dbReference type="Proteomes" id="UP000218231">
    <property type="component" value="Unassembled WGS sequence"/>
</dbReference>
<evidence type="ECO:0000313" key="1">
    <source>
        <dbReference type="EMBL" id="PAV58165.1"/>
    </source>
</evidence>
<gene>
    <name evidence="1" type="ORF">WR25_11781</name>
</gene>
<evidence type="ECO:0000313" key="2">
    <source>
        <dbReference type="Proteomes" id="UP000218231"/>
    </source>
</evidence>
<dbReference type="AlphaFoldDB" id="A0A2A2J959"/>
<proteinExistence type="predicted"/>
<reference evidence="1 2" key="1">
    <citation type="journal article" date="2017" name="Curr. Biol.">
        <title>Genome architecture and evolution of a unichromosomal asexual nematode.</title>
        <authorList>
            <person name="Fradin H."/>
            <person name="Zegar C."/>
            <person name="Gutwein M."/>
            <person name="Lucas J."/>
            <person name="Kovtun M."/>
            <person name="Corcoran D."/>
            <person name="Baugh L.R."/>
            <person name="Kiontke K."/>
            <person name="Gunsalus K."/>
            <person name="Fitch D.H."/>
            <person name="Piano F."/>
        </authorList>
    </citation>
    <scope>NUCLEOTIDE SEQUENCE [LARGE SCALE GENOMIC DNA]</scope>
    <source>
        <strain evidence="1">PF1309</strain>
    </source>
</reference>
<protein>
    <submittedName>
        <fullName evidence="1">Uncharacterized protein</fullName>
    </submittedName>
</protein>